<dbReference type="AlphaFoldDB" id="A0AAV4VXZ7"/>
<gene>
    <name evidence="2" type="ORF">CEXT_540491</name>
</gene>
<feature type="transmembrane region" description="Helical" evidence="1">
    <location>
        <begin position="56"/>
        <end position="81"/>
    </location>
</feature>
<sequence>MSWEKTLTNQEEVISKLFHLLQQSPLNVSNLMAVTSTAIRNEMAVEVTATCKYREYILNIGLLVATFKIKLLLSLLVLTIWNPLRLKFASFQCFDLFFQVIEISKPIVLNAMSQYYSTISLYRFLHFLGRIRTNYCFNESL</sequence>
<reference evidence="2 3" key="1">
    <citation type="submission" date="2021-06" db="EMBL/GenBank/DDBJ databases">
        <title>Caerostris extrusa draft genome.</title>
        <authorList>
            <person name="Kono N."/>
            <person name="Arakawa K."/>
        </authorList>
    </citation>
    <scope>NUCLEOTIDE SEQUENCE [LARGE SCALE GENOMIC DNA]</scope>
</reference>
<protein>
    <submittedName>
        <fullName evidence="2">Uncharacterized protein</fullName>
    </submittedName>
</protein>
<keyword evidence="1" id="KW-0472">Membrane</keyword>
<dbReference type="Proteomes" id="UP001054945">
    <property type="component" value="Unassembled WGS sequence"/>
</dbReference>
<proteinExistence type="predicted"/>
<name>A0AAV4VXZ7_CAEEX</name>
<dbReference type="EMBL" id="BPLR01015289">
    <property type="protein sequence ID" value="GIY75008.1"/>
    <property type="molecule type" value="Genomic_DNA"/>
</dbReference>
<evidence type="ECO:0000313" key="3">
    <source>
        <dbReference type="Proteomes" id="UP001054945"/>
    </source>
</evidence>
<keyword evidence="1" id="KW-1133">Transmembrane helix</keyword>
<comment type="caution">
    <text evidence="2">The sequence shown here is derived from an EMBL/GenBank/DDBJ whole genome shotgun (WGS) entry which is preliminary data.</text>
</comment>
<keyword evidence="3" id="KW-1185">Reference proteome</keyword>
<accession>A0AAV4VXZ7</accession>
<evidence type="ECO:0000256" key="1">
    <source>
        <dbReference type="SAM" id="Phobius"/>
    </source>
</evidence>
<keyword evidence="1" id="KW-0812">Transmembrane</keyword>
<evidence type="ECO:0000313" key="2">
    <source>
        <dbReference type="EMBL" id="GIY75008.1"/>
    </source>
</evidence>
<organism evidence="2 3">
    <name type="scientific">Caerostris extrusa</name>
    <name type="common">Bark spider</name>
    <name type="synonym">Caerostris bankana</name>
    <dbReference type="NCBI Taxonomy" id="172846"/>
    <lineage>
        <taxon>Eukaryota</taxon>
        <taxon>Metazoa</taxon>
        <taxon>Ecdysozoa</taxon>
        <taxon>Arthropoda</taxon>
        <taxon>Chelicerata</taxon>
        <taxon>Arachnida</taxon>
        <taxon>Araneae</taxon>
        <taxon>Araneomorphae</taxon>
        <taxon>Entelegynae</taxon>
        <taxon>Araneoidea</taxon>
        <taxon>Araneidae</taxon>
        <taxon>Caerostris</taxon>
    </lineage>
</organism>